<dbReference type="Proteomes" id="UP001558652">
    <property type="component" value="Unassembled WGS sequence"/>
</dbReference>
<comment type="caution">
    <text evidence="2">The sequence shown here is derived from an EMBL/GenBank/DDBJ whole genome shotgun (WGS) entry which is preliminary data.</text>
</comment>
<accession>A0ABD0Y597</accession>
<evidence type="ECO:0000313" key="3">
    <source>
        <dbReference type="Proteomes" id="UP001558652"/>
    </source>
</evidence>
<name>A0ABD0Y597_9HEMI</name>
<gene>
    <name evidence="2" type="ORF">AAG570_004165</name>
</gene>
<protein>
    <submittedName>
        <fullName evidence="2">Uncharacterized protein</fullName>
    </submittedName>
</protein>
<organism evidence="2 3">
    <name type="scientific">Ranatra chinensis</name>
    <dbReference type="NCBI Taxonomy" id="642074"/>
    <lineage>
        <taxon>Eukaryota</taxon>
        <taxon>Metazoa</taxon>
        <taxon>Ecdysozoa</taxon>
        <taxon>Arthropoda</taxon>
        <taxon>Hexapoda</taxon>
        <taxon>Insecta</taxon>
        <taxon>Pterygota</taxon>
        <taxon>Neoptera</taxon>
        <taxon>Paraneoptera</taxon>
        <taxon>Hemiptera</taxon>
        <taxon>Heteroptera</taxon>
        <taxon>Panheteroptera</taxon>
        <taxon>Nepomorpha</taxon>
        <taxon>Nepidae</taxon>
        <taxon>Ranatrinae</taxon>
        <taxon>Ranatra</taxon>
    </lineage>
</organism>
<sequence length="114" mass="12744">MASKRRNMFFQNKKQETTCNLPSFCDWARMVMTRGAGGGGMRVGSRPGGDPGGEGPHQGEQPQSFGHRWRSRDPCTVGPSSQLHKQEPQVKEHRSPTMGPPYDKDTRPRYNVTS</sequence>
<feature type="region of interest" description="Disordered" evidence="1">
    <location>
        <begin position="34"/>
        <end position="114"/>
    </location>
</feature>
<evidence type="ECO:0000256" key="1">
    <source>
        <dbReference type="SAM" id="MobiDB-lite"/>
    </source>
</evidence>
<evidence type="ECO:0000313" key="2">
    <source>
        <dbReference type="EMBL" id="KAL1117850.1"/>
    </source>
</evidence>
<feature type="compositionally biased region" description="Gly residues" evidence="1">
    <location>
        <begin position="35"/>
        <end position="56"/>
    </location>
</feature>
<proteinExistence type="predicted"/>
<feature type="compositionally biased region" description="Basic and acidic residues" evidence="1">
    <location>
        <begin position="84"/>
        <end position="95"/>
    </location>
</feature>
<dbReference type="AlphaFoldDB" id="A0ABD0Y597"/>
<reference evidence="2 3" key="1">
    <citation type="submission" date="2024-07" db="EMBL/GenBank/DDBJ databases">
        <title>Chromosome-level genome assembly of the water stick insect Ranatra chinensis (Heteroptera: Nepidae).</title>
        <authorList>
            <person name="Liu X."/>
        </authorList>
    </citation>
    <scope>NUCLEOTIDE SEQUENCE [LARGE SCALE GENOMIC DNA]</scope>
    <source>
        <strain evidence="2">Cailab_2021Rc</strain>
        <tissue evidence="2">Muscle</tissue>
    </source>
</reference>
<dbReference type="EMBL" id="JBFDAA010000015">
    <property type="protein sequence ID" value="KAL1117850.1"/>
    <property type="molecule type" value="Genomic_DNA"/>
</dbReference>
<keyword evidence="3" id="KW-1185">Reference proteome</keyword>